<dbReference type="Gene3D" id="3.40.50.300">
    <property type="entry name" value="P-loop containing nucleotide triphosphate hydrolases"/>
    <property type="match status" value="2"/>
</dbReference>
<evidence type="ECO:0000256" key="6">
    <source>
        <dbReference type="ARBA" id="ARBA00022806"/>
    </source>
</evidence>
<feature type="region of interest" description="Disordered" evidence="13">
    <location>
        <begin position="331"/>
        <end position="444"/>
    </location>
</feature>
<dbReference type="InterPro" id="IPR001650">
    <property type="entry name" value="Helicase_C-like"/>
</dbReference>
<dbReference type="KEGG" id="psco:LY89DRAFT_607616"/>
<dbReference type="Pfam" id="PF00270">
    <property type="entry name" value="DEAD"/>
    <property type="match status" value="1"/>
</dbReference>
<dbReference type="Pfam" id="PF09382">
    <property type="entry name" value="RQC"/>
    <property type="match status" value="1"/>
</dbReference>
<dbReference type="InterPro" id="IPR004589">
    <property type="entry name" value="DNA_helicase_ATP-dep_RecQ"/>
</dbReference>
<dbReference type="GO" id="GO:0005737">
    <property type="term" value="C:cytoplasm"/>
    <property type="evidence" value="ECO:0007669"/>
    <property type="project" value="TreeGrafter"/>
</dbReference>
<feature type="region of interest" description="Disordered" evidence="13">
    <location>
        <begin position="1668"/>
        <end position="1763"/>
    </location>
</feature>
<dbReference type="PROSITE" id="PS00690">
    <property type="entry name" value="DEAH_ATP_HELICASE"/>
    <property type="match status" value="1"/>
</dbReference>
<dbReference type="CDD" id="cd18794">
    <property type="entry name" value="SF2_C_RecQ"/>
    <property type="match status" value="1"/>
</dbReference>
<feature type="domain" description="HRDC" evidence="14">
    <location>
        <begin position="1536"/>
        <end position="1618"/>
    </location>
</feature>
<dbReference type="InterPro" id="IPR014001">
    <property type="entry name" value="Helicase_ATP-bd"/>
</dbReference>
<dbReference type="InterPro" id="IPR018982">
    <property type="entry name" value="RQC_domain"/>
</dbReference>
<feature type="region of interest" description="Disordered" evidence="13">
    <location>
        <begin position="1436"/>
        <end position="1532"/>
    </location>
</feature>
<organism evidence="17 18">
    <name type="scientific">Mollisia scopiformis</name>
    <name type="common">Conifer needle endophyte fungus</name>
    <name type="synonym">Phialocephala scopiformis</name>
    <dbReference type="NCBI Taxonomy" id="149040"/>
    <lineage>
        <taxon>Eukaryota</taxon>
        <taxon>Fungi</taxon>
        <taxon>Dikarya</taxon>
        <taxon>Ascomycota</taxon>
        <taxon>Pezizomycotina</taxon>
        <taxon>Leotiomycetes</taxon>
        <taxon>Helotiales</taxon>
        <taxon>Mollisiaceae</taxon>
        <taxon>Mollisia</taxon>
    </lineage>
</organism>
<feature type="compositionally biased region" description="Polar residues" evidence="13">
    <location>
        <begin position="338"/>
        <end position="357"/>
    </location>
</feature>
<dbReference type="InterPro" id="IPR044876">
    <property type="entry name" value="HRDC_dom_sf"/>
</dbReference>
<dbReference type="GO" id="GO:0003677">
    <property type="term" value="F:DNA binding"/>
    <property type="evidence" value="ECO:0007669"/>
    <property type="project" value="UniProtKB-KW"/>
</dbReference>
<evidence type="ECO:0000313" key="17">
    <source>
        <dbReference type="EMBL" id="KUJ22780.1"/>
    </source>
</evidence>
<feature type="region of interest" description="Disordered" evidence="13">
    <location>
        <begin position="269"/>
        <end position="302"/>
    </location>
</feature>
<dbReference type="Pfam" id="PF00271">
    <property type="entry name" value="Helicase_C"/>
    <property type="match status" value="1"/>
</dbReference>
<comment type="cofactor">
    <cofactor evidence="1">
        <name>Zn(2+)</name>
        <dbReference type="ChEBI" id="CHEBI:29105"/>
    </cofactor>
</comment>
<dbReference type="FunFam" id="3.40.50.300:FF:000296">
    <property type="entry name" value="ATP-dependent DNA helicase RecQ"/>
    <property type="match status" value="1"/>
</dbReference>
<feature type="compositionally biased region" description="Basic and acidic residues" evidence="13">
    <location>
        <begin position="237"/>
        <end position="255"/>
    </location>
</feature>
<feature type="compositionally biased region" description="Polar residues" evidence="13">
    <location>
        <begin position="291"/>
        <end position="302"/>
    </location>
</feature>
<keyword evidence="8" id="KW-0238">DNA-binding</keyword>
<evidence type="ECO:0000256" key="12">
    <source>
        <dbReference type="ARBA" id="ARBA00034808"/>
    </source>
</evidence>
<dbReference type="PANTHER" id="PTHR13710:SF153">
    <property type="entry name" value="RECQ-LIKE DNA HELICASE BLM"/>
    <property type="match status" value="1"/>
</dbReference>
<keyword evidence="7" id="KW-0067">ATP-binding</keyword>
<evidence type="ECO:0000256" key="4">
    <source>
        <dbReference type="ARBA" id="ARBA00022741"/>
    </source>
</evidence>
<feature type="compositionally biased region" description="Basic residues" evidence="13">
    <location>
        <begin position="1718"/>
        <end position="1734"/>
    </location>
</feature>
<feature type="domain" description="Helicase C-terminal" evidence="16">
    <location>
        <begin position="1127"/>
        <end position="1279"/>
    </location>
</feature>
<dbReference type="SUPFAM" id="SSF52540">
    <property type="entry name" value="P-loop containing nucleoside triphosphate hydrolases"/>
    <property type="match status" value="1"/>
</dbReference>
<keyword evidence="10" id="KW-0539">Nucleus</keyword>
<keyword evidence="9" id="KW-0413">Isomerase</keyword>
<evidence type="ECO:0000256" key="9">
    <source>
        <dbReference type="ARBA" id="ARBA00023235"/>
    </source>
</evidence>
<dbReference type="STRING" id="149040.A0A194XR65"/>
<feature type="region of interest" description="Disordered" evidence="13">
    <location>
        <begin position="465"/>
        <end position="528"/>
    </location>
</feature>
<reference evidence="17 18" key="1">
    <citation type="submission" date="2015-10" db="EMBL/GenBank/DDBJ databases">
        <title>Full genome of DAOMC 229536 Phialocephala scopiformis, a fungal endophyte of spruce producing the potent anti-insectan compound rugulosin.</title>
        <authorList>
            <consortium name="DOE Joint Genome Institute"/>
            <person name="Walker A.K."/>
            <person name="Frasz S.L."/>
            <person name="Seifert K.A."/>
            <person name="Miller J.D."/>
            <person name="Mondo S.J."/>
            <person name="Labutti K."/>
            <person name="Lipzen A."/>
            <person name="Dockter R."/>
            <person name="Kennedy M."/>
            <person name="Grigoriev I.V."/>
            <person name="Spatafora J.W."/>
        </authorList>
    </citation>
    <scope>NUCLEOTIDE SEQUENCE [LARGE SCALE GENOMIC DNA]</scope>
    <source>
        <strain evidence="17 18">CBS 120377</strain>
    </source>
</reference>
<feature type="compositionally biased region" description="Basic and acidic residues" evidence="13">
    <location>
        <begin position="738"/>
        <end position="751"/>
    </location>
</feature>
<dbReference type="InterPro" id="IPR032284">
    <property type="entry name" value="RecQ_Zn-bd"/>
</dbReference>
<dbReference type="Pfam" id="PF16124">
    <property type="entry name" value="RecQ_Zn_bind"/>
    <property type="match status" value="1"/>
</dbReference>
<feature type="compositionally biased region" description="Gly residues" evidence="13">
    <location>
        <begin position="1750"/>
        <end position="1763"/>
    </location>
</feature>
<dbReference type="EC" id="5.6.2.4" evidence="12"/>
<name>A0A194XR65_MOLSC</name>
<dbReference type="InterPro" id="IPR002464">
    <property type="entry name" value="DNA/RNA_helicase_DEAH_CS"/>
</dbReference>
<evidence type="ECO:0000259" key="16">
    <source>
        <dbReference type="PROSITE" id="PS51194"/>
    </source>
</evidence>
<feature type="compositionally biased region" description="Pro residues" evidence="13">
    <location>
        <begin position="75"/>
        <end position="85"/>
    </location>
</feature>
<evidence type="ECO:0000256" key="5">
    <source>
        <dbReference type="ARBA" id="ARBA00022801"/>
    </source>
</evidence>
<evidence type="ECO:0000259" key="14">
    <source>
        <dbReference type="PROSITE" id="PS50967"/>
    </source>
</evidence>
<feature type="compositionally biased region" description="Polar residues" evidence="13">
    <location>
        <begin position="386"/>
        <end position="399"/>
    </location>
</feature>
<dbReference type="GO" id="GO:0005634">
    <property type="term" value="C:nucleus"/>
    <property type="evidence" value="ECO:0007669"/>
    <property type="project" value="UniProtKB-SubCell"/>
</dbReference>
<dbReference type="GO" id="GO:0043138">
    <property type="term" value="F:3'-5' DNA helicase activity"/>
    <property type="evidence" value="ECO:0007669"/>
    <property type="project" value="UniProtKB-EC"/>
</dbReference>
<dbReference type="GO" id="GO:0005694">
    <property type="term" value="C:chromosome"/>
    <property type="evidence" value="ECO:0007669"/>
    <property type="project" value="TreeGrafter"/>
</dbReference>
<dbReference type="GO" id="GO:0016787">
    <property type="term" value="F:hydrolase activity"/>
    <property type="evidence" value="ECO:0007669"/>
    <property type="project" value="UniProtKB-KW"/>
</dbReference>
<evidence type="ECO:0000256" key="8">
    <source>
        <dbReference type="ARBA" id="ARBA00023125"/>
    </source>
</evidence>
<dbReference type="InterPro" id="IPR036388">
    <property type="entry name" value="WH-like_DNA-bd_sf"/>
</dbReference>
<dbReference type="SMART" id="SM00956">
    <property type="entry name" value="RQC"/>
    <property type="match status" value="1"/>
</dbReference>
<dbReference type="GO" id="GO:0000724">
    <property type="term" value="P:double-strand break repair via homologous recombination"/>
    <property type="evidence" value="ECO:0007669"/>
    <property type="project" value="TreeGrafter"/>
</dbReference>
<dbReference type="GO" id="GO:0005524">
    <property type="term" value="F:ATP binding"/>
    <property type="evidence" value="ECO:0007669"/>
    <property type="project" value="UniProtKB-KW"/>
</dbReference>
<dbReference type="InParanoid" id="A0A194XR65"/>
<feature type="compositionally biased region" description="Polar residues" evidence="13">
    <location>
        <begin position="722"/>
        <end position="737"/>
    </location>
</feature>
<feature type="compositionally biased region" description="Polar residues" evidence="13">
    <location>
        <begin position="1453"/>
        <end position="1466"/>
    </location>
</feature>
<dbReference type="SMART" id="SM00490">
    <property type="entry name" value="HELICc"/>
    <property type="match status" value="1"/>
</dbReference>
<feature type="region of interest" description="Disordered" evidence="13">
    <location>
        <begin position="74"/>
        <end position="191"/>
    </location>
</feature>
<feature type="compositionally biased region" description="Polar residues" evidence="13">
    <location>
        <begin position="364"/>
        <end position="378"/>
    </location>
</feature>
<dbReference type="InterPro" id="IPR027417">
    <property type="entry name" value="P-loop_NTPase"/>
</dbReference>
<dbReference type="InterPro" id="IPR036390">
    <property type="entry name" value="WH_DNA-bd_sf"/>
</dbReference>
<keyword evidence="6" id="KW-0347">Helicase</keyword>
<feature type="region of interest" description="Disordered" evidence="13">
    <location>
        <begin position="716"/>
        <end position="757"/>
    </location>
</feature>
<keyword evidence="5" id="KW-0378">Hydrolase</keyword>
<evidence type="ECO:0000256" key="13">
    <source>
        <dbReference type="SAM" id="MobiDB-lite"/>
    </source>
</evidence>
<feature type="compositionally biased region" description="Polar residues" evidence="13">
    <location>
        <begin position="481"/>
        <end position="491"/>
    </location>
</feature>
<dbReference type="Gene3D" id="1.10.150.80">
    <property type="entry name" value="HRDC domain"/>
    <property type="match status" value="1"/>
</dbReference>
<dbReference type="GO" id="GO:0009378">
    <property type="term" value="F:four-way junction helicase activity"/>
    <property type="evidence" value="ECO:0007669"/>
    <property type="project" value="TreeGrafter"/>
</dbReference>
<comment type="subcellular location">
    <subcellularLocation>
        <location evidence="2">Nucleus</location>
    </subcellularLocation>
</comment>
<evidence type="ECO:0000313" key="18">
    <source>
        <dbReference type="Proteomes" id="UP000070700"/>
    </source>
</evidence>
<dbReference type="InterPro" id="IPR002121">
    <property type="entry name" value="HRDC_dom"/>
</dbReference>
<sequence length="1763" mass="196164">MTRHNLDSHISWLLSHEVTFPATVYATNSAAPTAADIVEEEFWGEEIIPGPPRTAAVPARQHRVLTNVAQEFIRPPLPSAKPPLPEITRTTGDSSMGNLSSASRSNRPGLLTQHQLATPASTSGTTSSAGSHSRGSGLTRNYAAQLSEEKGDTPSARKTVDRRPARFPRAFEPPQTPGLTPRSTVGAKTIDSVDLTGDDRFADLDLRSSSSDATFGPPVVLWREDSASRAEPPVLEPEVRTSKKRKSGDISPERSRRVVKLSIDRIKTSQSQPENLDGFVDIDDVPKRSATKTPSAQTQRSKAVQPCVELNFGMDALDAYQITETISTVQSRTRKSISRVSSFTSGTPSRSTHIQEQSARRSTESTGTIEPCKTTVQVAASPAPKLSNSQSNKVNPTPQKSRKRHVQRTIQDSEDDENFSDVEKQASCSPRTPVKATPRVVKASISPSQCDLSMFSPANRKAIDFTDSKPRVGSPLRPISRNITVGRNQLHSPARRDVQTKSSTSSDDAESKSDRQGNGQTPTPSLGLDDKKLVTTFVKDLSTISLYHERVKNLIVRNSIAVMAYHDEGAPAPTNLKEARKALLDKDKAYNAAIDCGKRYQSLMNDKKLLARQIWELLETNTDTSDLEGQQSVLTLNARNLENEIVRLLYDSGAVQDGFGTGSDDNKALPSTEPSKIPEASILLPFGSSSTGSAQVIMQTQLPSLQSRIAASHDDRDLEVSLSRSSSANRGLTNVVDTSRDHSPPRPEFRNRNSIVGEPDVYPRTMQINVTKSSNQPIFHRDPSPAEYDFDGNDFDELLQDEEDLQIAAESQNEIAEIIEDDFGDSEDDVELLEAAQDFENRQSLAEPVTRSRSSPSKEWAWNERNDCWNLRQISENDMYTNVDVDGSLFGYAWSTDVKIVLRDRFDLTGFRKHQLEAINATLAGKDVFVLMPTGGGKSLCYQLPAIVQSGKTKGVTIVISPLLSLMEDQVQHLRELNLRAGRISGDVSPDERARIMRNLDEEHPEHFIQLLYVSPEMLNNNQTLSKALTKLYRNKKLARIVIDEAHCVSSWGHDFRPDYKQLVQLRVRYPGVPFIALTATATPHVQIDLKHNLGLPDDCLTYKQSFNRPNISYEVRDKSKKTSVEEIAEMITTTFKGQSGIIYELSRANCEKLAEELRKHRIKAQHYHATMDAQAKIKVQNDWQSGKVQVVVATIAFGMGIDKKDVRFVIHYTIPKSLEGYYQETGRAGRDGKKSKCYLYYSYHDASVLKQMINPKDPKKRDKNIQPEQIDRLLKMVQQMVQFCQNKSDCRRQQVLSYFGEPFAREACRRTCDNCSDPMPHHPVDMTKYAVAATNLVKRVAEDDVTMTHCRSVFRGSSVKKVKDLGHDQLEEFGSGKELSTDDADRLFLKLTNEDIIMEDHHLNRAGFPVSYMKLGKKCRKLLTGKEKFFLDMPTSGKSVATHQQRSKPQPKSRNDVQYPSTALTSPLAPSPRANRSTKLRGTVKTGTEREKFIATDSEDEEDAFEPVAASKRRTPAARLGPPITSDDQLASLPDRHRQLIHQFVEEAKVEEEKMRNRAVGRQPIFTEANLRNMVIRWTLTLDDMRKIPDINVDRVNTYGKKLLPIVTNHWAMYQAMGDDDEDRDIDPNHQNIIDLITDDEESEEEEDFELEPGLEEAILAAEKSPFFTASATGNRNSTGKPRGGRGGTRGFKRGKTKNYVARKSTGSTSGQSNAGVRKRNTSGASKRSRGSNRRGSSIVRSFSNQGGSSRGGGGGIGMMPT</sequence>
<evidence type="ECO:0000256" key="1">
    <source>
        <dbReference type="ARBA" id="ARBA00001947"/>
    </source>
</evidence>
<dbReference type="CDD" id="cd17920">
    <property type="entry name" value="DEXHc_RecQ"/>
    <property type="match status" value="1"/>
</dbReference>
<evidence type="ECO:0000256" key="11">
    <source>
        <dbReference type="ARBA" id="ARBA00034617"/>
    </source>
</evidence>
<dbReference type="SUPFAM" id="SSF46785">
    <property type="entry name" value="Winged helix' DNA-binding domain"/>
    <property type="match status" value="1"/>
</dbReference>
<comment type="similarity">
    <text evidence="3">Belongs to the helicase family. RecQ subfamily.</text>
</comment>
<dbReference type="RefSeq" id="XP_018077135.1">
    <property type="nucleotide sequence ID" value="XM_018210466.1"/>
</dbReference>
<dbReference type="GO" id="GO:0006260">
    <property type="term" value="P:DNA replication"/>
    <property type="evidence" value="ECO:0007669"/>
    <property type="project" value="InterPro"/>
</dbReference>
<dbReference type="Gene3D" id="1.10.10.10">
    <property type="entry name" value="Winged helix-like DNA-binding domain superfamily/Winged helix DNA-binding domain"/>
    <property type="match status" value="1"/>
</dbReference>
<dbReference type="Proteomes" id="UP000070700">
    <property type="component" value="Unassembled WGS sequence"/>
</dbReference>
<dbReference type="OrthoDB" id="10261556at2759"/>
<feature type="compositionally biased region" description="Polar residues" evidence="13">
    <location>
        <begin position="88"/>
        <end position="116"/>
    </location>
</feature>
<comment type="catalytic activity">
    <reaction evidence="11">
        <text>Couples ATP hydrolysis with the unwinding of duplex DNA by translocating in the 3'-5' direction.</text>
        <dbReference type="EC" id="5.6.2.4"/>
    </reaction>
</comment>
<dbReference type="PROSITE" id="PS51192">
    <property type="entry name" value="HELICASE_ATP_BIND_1"/>
    <property type="match status" value="1"/>
</dbReference>
<feature type="compositionally biased region" description="Polar residues" evidence="13">
    <location>
        <begin position="1669"/>
        <end position="1679"/>
    </location>
</feature>
<gene>
    <name evidence="17" type="ORF">LY89DRAFT_607616</name>
</gene>
<dbReference type="PROSITE" id="PS50967">
    <property type="entry name" value="HRDC"/>
    <property type="match status" value="1"/>
</dbReference>
<dbReference type="InterPro" id="IPR010997">
    <property type="entry name" value="HRDC-like_sf"/>
</dbReference>
<feature type="region of interest" description="Disordered" evidence="13">
    <location>
        <begin position="224"/>
        <end position="255"/>
    </location>
</feature>
<dbReference type="GeneID" id="28820192"/>
<protein>
    <recommendedName>
        <fullName evidence="12">DNA 3'-5' helicase</fullName>
        <ecNumber evidence="12">5.6.2.4</ecNumber>
    </recommendedName>
</protein>
<evidence type="ECO:0000256" key="10">
    <source>
        <dbReference type="ARBA" id="ARBA00023242"/>
    </source>
</evidence>
<feature type="domain" description="Helicase ATP-binding" evidence="15">
    <location>
        <begin position="919"/>
        <end position="1100"/>
    </location>
</feature>
<dbReference type="EMBL" id="KQ947406">
    <property type="protein sequence ID" value="KUJ22780.1"/>
    <property type="molecule type" value="Genomic_DNA"/>
</dbReference>
<dbReference type="PROSITE" id="PS51194">
    <property type="entry name" value="HELICASE_CTER"/>
    <property type="match status" value="1"/>
</dbReference>
<evidence type="ECO:0000259" key="15">
    <source>
        <dbReference type="PROSITE" id="PS51192"/>
    </source>
</evidence>
<feature type="compositionally biased region" description="Polar residues" evidence="13">
    <location>
        <begin position="1706"/>
        <end position="1716"/>
    </location>
</feature>
<evidence type="ECO:0000256" key="2">
    <source>
        <dbReference type="ARBA" id="ARBA00004123"/>
    </source>
</evidence>
<dbReference type="SMART" id="SM00487">
    <property type="entry name" value="DEXDc"/>
    <property type="match status" value="1"/>
</dbReference>
<keyword evidence="4" id="KW-0547">Nucleotide-binding</keyword>
<evidence type="ECO:0000256" key="3">
    <source>
        <dbReference type="ARBA" id="ARBA00005446"/>
    </source>
</evidence>
<accession>A0A194XR65</accession>
<dbReference type="InterPro" id="IPR011545">
    <property type="entry name" value="DEAD/DEAH_box_helicase_dom"/>
</dbReference>
<dbReference type="FunFam" id="3.40.50.300:FF:001975">
    <property type="entry name" value="ATP-dependent DNA helicase"/>
    <property type="match status" value="1"/>
</dbReference>
<dbReference type="PANTHER" id="PTHR13710">
    <property type="entry name" value="DNA HELICASE RECQ FAMILY MEMBER"/>
    <property type="match status" value="1"/>
</dbReference>
<feature type="compositionally biased region" description="Low complexity" evidence="13">
    <location>
        <begin position="117"/>
        <end position="137"/>
    </location>
</feature>
<proteinExistence type="inferred from homology"/>
<evidence type="ECO:0000256" key="7">
    <source>
        <dbReference type="ARBA" id="ARBA00022840"/>
    </source>
</evidence>
<keyword evidence="18" id="KW-1185">Reference proteome</keyword>
<dbReference type="SUPFAM" id="SSF47819">
    <property type="entry name" value="HRDC-like"/>
    <property type="match status" value="1"/>
</dbReference>
<dbReference type="NCBIfam" id="TIGR00614">
    <property type="entry name" value="recQ_fam"/>
    <property type="match status" value="1"/>
</dbReference>